<dbReference type="AlphaFoldDB" id="A0A5C8HQJ6"/>
<feature type="transmembrane region" description="Helical" evidence="1">
    <location>
        <begin position="257"/>
        <end position="280"/>
    </location>
</feature>
<feature type="transmembrane region" description="Helical" evidence="1">
    <location>
        <begin position="300"/>
        <end position="326"/>
    </location>
</feature>
<keyword evidence="1" id="KW-0812">Transmembrane</keyword>
<proteinExistence type="predicted"/>
<feature type="transmembrane region" description="Helical" evidence="1">
    <location>
        <begin position="230"/>
        <end position="250"/>
    </location>
</feature>
<name>A0A5C8HQJ6_9MICO</name>
<protein>
    <recommendedName>
        <fullName evidence="4">Integral membrane protein</fullName>
    </recommendedName>
</protein>
<keyword evidence="1" id="KW-0472">Membrane</keyword>
<gene>
    <name evidence="2" type="ORF">FVP60_05490</name>
</gene>
<reference evidence="2 3" key="1">
    <citation type="submission" date="2019-08" db="EMBL/GenBank/DDBJ databases">
        <authorList>
            <person name="Dong K."/>
        </authorList>
    </citation>
    <scope>NUCLEOTIDE SEQUENCE [LARGE SCALE GENOMIC DNA]</scope>
    <source>
        <strain evidence="2 3">M4-8</strain>
    </source>
</reference>
<evidence type="ECO:0000313" key="3">
    <source>
        <dbReference type="Proteomes" id="UP000321196"/>
    </source>
</evidence>
<dbReference type="Proteomes" id="UP000321196">
    <property type="component" value="Unassembled WGS sequence"/>
</dbReference>
<evidence type="ECO:0008006" key="4">
    <source>
        <dbReference type="Google" id="ProtNLM"/>
    </source>
</evidence>
<keyword evidence="1" id="KW-1133">Transmembrane helix</keyword>
<dbReference type="RefSeq" id="WP_147825214.1">
    <property type="nucleotide sequence ID" value="NZ_BAAARG010000001.1"/>
</dbReference>
<keyword evidence="3" id="KW-1185">Reference proteome</keyword>
<evidence type="ECO:0000256" key="1">
    <source>
        <dbReference type="SAM" id="Phobius"/>
    </source>
</evidence>
<evidence type="ECO:0000313" key="2">
    <source>
        <dbReference type="EMBL" id="TXK06410.1"/>
    </source>
</evidence>
<dbReference type="EMBL" id="VRSW01000001">
    <property type="protein sequence ID" value="TXK06410.1"/>
    <property type="molecule type" value="Genomic_DNA"/>
</dbReference>
<feature type="transmembrane region" description="Helical" evidence="1">
    <location>
        <begin position="24"/>
        <end position="51"/>
    </location>
</feature>
<comment type="caution">
    <text evidence="2">The sequence shown here is derived from an EMBL/GenBank/DDBJ whole genome shotgun (WGS) entry which is preliminary data.</text>
</comment>
<sequence>MSSPTEPTPQSQARRATGASRVRAVASAVLLTLAVILAPIVVTSVSAGMVLSDTDRFADTFAPVAADPQLQAAVSQGLGDAAVNVVAQSNPAESLEQYLKESGASQAVQLSARYLGSYVLQALETAVRENLDAFVSSEQFAQLWEGSLRTLHHTMTTAVGDQADTAVLRLDESGTLWLNSTVVAQAAVTFLETRTPTIVEFIPTEGIADVRIAQDPAFAQVRTAARSVPLLITVPLVALAVVLVAGVLLARRRWRALAWTAGAASLVMVLYGIAVGSFELPHETPEQAIISAFMVPVQGLIAGPAVTFALITACATLVGTAGVLFVKKATPRDTAALDSEI</sequence>
<dbReference type="OrthoDB" id="4350291at2"/>
<organism evidence="2 3">
    <name type="scientific">Microbacterium mitrae</name>
    <dbReference type="NCBI Taxonomy" id="664640"/>
    <lineage>
        <taxon>Bacteria</taxon>
        <taxon>Bacillati</taxon>
        <taxon>Actinomycetota</taxon>
        <taxon>Actinomycetes</taxon>
        <taxon>Micrococcales</taxon>
        <taxon>Microbacteriaceae</taxon>
        <taxon>Microbacterium</taxon>
    </lineage>
</organism>
<accession>A0A5C8HQJ6</accession>